<feature type="transmembrane region" description="Helical" evidence="1">
    <location>
        <begin position="44"/>
        <end position="66"/>
    </location>
</feature>
<evidence type="ECO:0000313" key="6">
    <source>
        <dbReference type="Proteomes" id="UP000663870"/>
    </source>
</evidence>
<dbReference type="EMBL" id="CAJNOL010000627">
    <property type="protein sequence ID" value="CAF1143524.1"/>
    <property type="molecule type" value="Genomic_DNA"/>
</dbReference>
<dbReference type="Proteomes" id="UP000663870">
    <property type="component" value="Unassembled WGS sequence"/>
</dbReference>
<reference evidence="4" key="1">
    <citation type="submission" date="2021-02" db="EMBL/GenBank/DDBJ databases">
        <authorList>
            <person name="Nowell W R."/>
        </authorList>
    </citation>
    <scope>NUCLEOTIDE SEQUENCE</scope>
</reference>
<comment type="caution">
    <text evidence="4">The sequence shown here is derived from an EMBL/GenBank/DDBJ whole genome shotgun (WGS) entry which is preliminary data.</text>
</comment>
<organism evidence="4 5">
    <name type="scientific">Rotaria sordida</name>
    <dbReference type="NCBI Taxonomy" id="392033"/>
    <lineage>
        <taxon>Eukaryota</taxon>
        <taxon>Metazoa</taxon>
        <taxon>Spiralia</taxon>
        <taxon>Gnathifera</taxon>
        <taxon>Rotifera</taxon>
        <taxon>Eurotatoria</taxon>
        <taxon>Bdelloidea</taxon>
        <taxon>Philodinida</taxon>
        <taxon>Philodinidae</taxon>
        <taxon>Rotaria</taxon>
    </lineage>
</organism>
<protein>
    <submittedName>
        <fullName evidence="4">Uncharacterized protein</fullName>
    </submittedName>
</protein>
<keyword evidence="2" id="KW-0732">Signal</keyword>
<keyword evidence="1" id="KW-1133">Transmembrane helix</keyword>
<keyword evidence="1" id="KW-0472">Membrane</keyword>
<dbReference type="AlphaFoldDB" id="A0A815BTD1"/>
<evidence type="ECO:0000313" key="3">
    <source>
        <dbReference type="EMBL" id="CAF1143524.1"/>
    </source>
</evidence>
<feature type="signal peptide" evidence="2">
    <location>
        <begin position="1"/>
        <end position="20"/>
    </location>
</feature>
<gene>
    <name evidence="3" type="ORF">JXQ802_LOCUS21347</name>
    <name evidence="4" type="ORF">PYM288_LOCUS28574</name>
</gene>
<name>A0A815BTD1_9BILA</name>
<feature type="chain" id="PRO_5044132053" evidence="2">
    <location>
        <begin position="21"/>
        <end position="111"/>
    </location>
</feature>
<evidence type="ECO:0000313" key="4">
    <source>
        <dbReference type="EMBL" id="CAF1274864.1"/>
    </source>
</evidence>
<proteinExistence type="predicted"/>
<dbReference type="Proteomes" id="UP000663854">
    <property type="component" value="Unassembled WGS sequence"/>
</dbReference>
<sequence length="111" mass="12510">MRIIGVTLFWILFHCYALLAANIVQLAPNYFTCYIEPGIYLTFISYYTLIVKASILPLLMTIFGLWTIKNVRSFRGAIVVPNISITGPTGVGSNSAHAKDRQFFSNSSHRY</sequence>
<dbReference type="EMBL" id="CAJNOH010002134">
    <property type="protein sequence ID" value="CAF1274864.1"/>
    <property type="molecule type" value="Genomic_DNA"/>
</dbReference>
<accession>A0A815BTD1</accession>
<keyword evidence="1" id="KW-0812">Transmembrane</keyword>
<evidence type="ECO:0000256" key="2">
    <source>
        <dbReference type="SAM" id="SignalP"/>
    </source>
</evidence>
<evidence type="ECO:0000313" key="5">
    <source>
        <dbReference type="Proteomes" id="UP000663854"/>
    </source>
</evidence>
<evidence type="ECO:0000256" key="1">
    <source>
        <dbReference type="SAM" id="Phobius"/>
    </source>
</evidence>
<keyword evidence="6" id="KW-1185">Reference proteome</keyword>